<dbReference type="PANTHER" id="PTHR34148:SF1">
    <property type="entry name" value="ADENOSYLCOBINAMIDE-GDP RIBAZOLETRANSFERASE"/>
    <property type="match status" value="1"/>
</dbReference>
<sequence>MFLCALGFLSRIPVPFDTHFSQQKLNDSAVYFPAVGLLIALLSGLILLLSQVLFGSLLVSVLLSMLTSLLLTGAFHEDGLADCADGFGGGYEPESVLHIMKDSRLGTFGAAALVSVLAIKAASLASLGSPWGIVLALCWGHVLSRGVAISVQLELGYVREDGKAKPLAQGLSIKAFYYSLLPMAPLVVIGMFSALLSGFGVIFLILSLIGFRGFWIWYLRRRIGGYTGDTLGAAQQISELLVYLSFLV</sequence>
<evidence type="ECO:0000256" key="16">
    <source>
        <dbReference type="ARBA" id="ARBA00032853"/>
    </source>
</evidence>
<gene>
    <name evidence="19" type="primary">cobS</name>
    <name evidence="20" type="ORF">IB286_01615</name>
</gene>
<keyword evidence="21" id="KW-1185">Reference proteome</keyword>
<dbReference type="Proteomes" id="UP000610558">
    <property type="component" value="Unassembled WGS sequence"/>
</dbReference>
<comment type="subcellular location">
    <subcellularLocation>
        <location evidence="2 19">Cell membrane</location>
        <topology evidence="2 19">Multi-pass membrane protein</topology>
    </subcellularLocation>
</comment>
<dbReference type="EC" id="2.7.8.26" evidence="5 19"/>
<protein>
    <recommendedName>
        <fullName evidence="6 19">Adenosylcobinamide-GDP ribazoletransferase</fullName>
        <ecNumber evidence="5 19">2.7.8.26</ecNumber>
    </recommendedName>
    <alternativeName>
        <fullName evidence="16 19">Cobalamin synthase</fullName>
    </alternativeName>
    <alternativeName>
        <fullName evidence="15 19">Cobalamin-5'-phosphate synthase</fullName>
    </alternativeName>
</protein>
<keyword evidence="7 19" id="KW-1003">Cell membrane</keyword>
<keyword evidence="10 19" id="KW-0812">Transmembrane</keyword>
<evidence type="ECO:0000256" key="13">
    <source>
        <dbReference type="ARBA" id="ARBA00023136"/>
    </source>
</evidence>
<dbReference type="GO" id="GO:0008818">
    <property type="term" value="F:cobalamin 5'-phosphate synthase activity"/>
    <property type="evidence" value="ECO:0007669"/>
    <property type="project" value="UniProtKB-UniRule"/>
</dbReference>
<accession>A0A927GUK4</accession>
<proteinExistence type="inferred from homology"/>
<feature type="transmembrane region" description="Helical" evidence="19">
    <location>
        <begin position="175"/>
        <end position="195"/>
    </location>
</feature>
<evidence type="ECO:0000256" key="18">
    <source>
        <dbReference type="ARBA" id="ARBA00049504"/>
    </source>
</evidence>
<comment type="caution">
    <text evidence="20">The sequence shown here is derived from an EMBL/GenBank/DDBJ whole genome shotgun (WGS) entry which is preliminary data.</text>
</comment>
<comment type="similarity">
    <text evidence="4 19">Belongs to the CobS family.</text>
</comment>
<comment type="cofactor">
    <cofactor evidence="1 19">
        <name>Mg(2+)</name>
        <dbReference type="ChEBI" id="CHEBI:18420"/>
    </cofactor>
</comment>
<evidence type="ECO:0000256" key="8">
    <source>
        <dbReference type="ARBA" id="ARBA00022573"/>
    </source>
</evidence>
<evidence type="ECO:0000256" key="3">
    <source>
        <dbReference type="ARBA" id="ARBA00004663"/>
    </source>
</evidence>
<dbReference type="AlphaFoldDB" id="A0A927GUK4"/>
<evidence type="ECO:0000256" key="1">
    <source>
        <dbReference type="ARBA" id="ARBA00001946"/>
    </source>
</evidence>
<evidence type="ECO:0000256" key="5">
    <source>
        <dbReference type="ARBA" id="ARBA00013200"/>
    </source>
</evidence>
<dbReference type="HAMAP" id="MF_00719">
    <property type="entry name" value="CobS"/>
    <property type="match status" value="1"/>
</dbReference>
<evidence type="ECO:0000256" key="15">
    <source>
        <dbReference type="ARBA" id="ARBA00032605"/>
    </source>
</evidence>
<feature type="transmembrane region" description="Helical" evidence="19">
    <location>
        <begin position="201"/>
        <end position="219"/>
    </location>
</feature>
<evidence type="ECO:0000256" key="19">
    <source>
        <dbReference type="HAMAP-Rule" id="MF_00719"/>
    </source>
</evidence>
<name>A0A927GUK4_9GAMM</name>
<dbReference type="GO" id="GO:0005886">
    <property type="term" value="C:plasma membrane"/>
    <property type="evidence" value="ECO:0007669"/>
    <property type="project" value="UniProtKB-SubCell"/>
</dbReference>
<dbReference type="PANTHER" id="PTHR34148">
    <property type="entry name" value="ADENOSYLCOBINAMIDE-GDP RIBAZOLETRANSFERASE"/>
    <property type="match status" value="1"/>
</dbReference>
<dbReference type="Pfam" id="PF02654">
    <property type="entry name" value="CobS"/>
    <property type="match status" value="1"/>
</dbReference>
<dbReference type="EMBL" id="JACXLD010000001">
    <property type="protein sequence ID" value="MBD2857686.1"/>
    <property type="molecule type" value="Genomic_DNA"/>
</dbReference>
<evidence type="ECO:0000256" key="4">
    <source>
        <dbReference type="ARBA" id="ARBA00010561"/>
    </source>
</evidence>
<evidence type="ECO:0000256" key="17">
    <source>
        <dbReference type="ARBA" id="ARBA00048623"/>
    </source>
</evidence>
<feature type="transmembrane region" description="Helical" evidence="19">
    <location>
        <begin position="37"/>
        <end position="63"/>
    </location>
</feature>
<comment type="catalytic activity">
    <reaction evidence="17 19">
        <text>alpha-ribazole + adenosylcob(III)inamide-GDP = adenosylcob(III)alamin + GMP + H(+)</text>
        <dbReference type="Rhea" id="RHEA:16049"/>
        <dbReference type="ChEBI" id="CHEBI:10329"/>
        <dbReference type="ChEBI" id="CHEBI:15378"/>
        <dbReference type="ChEBI" id="CHEBI:18408"/>
        <dbReference type="ChEBI" id="CHEBI:58115"/>
        <dbReference type="ChEBI" id="CHEBI:60487"/>
        <dbReference type="EC" id="2.7.8.26"/>
    </reaction>
</comment>
<dbReference type="GO" id="GO:0009236">
    <property type="term" value="P:cobalamin biosynthetic process"/>
    <property type="evidence" value="ECO:0007669"/>
    <property type="project" value="UniProtKB-UniRule"/>
</dbReference>
<dbReference type="InterPro" id="IPR003805">
    <property type="entry name" value="CobS"/>
</dbReference>
<keyword evidence="8 19" id="KW-0169">Cobalamin biosynthesis</keyword>
<evidence type="ECO:0000256" key="10">
    <source>
        <dbReference type="ARBA" id="ARBA00022692"/>
    </source>
</evidence>
<evidence type="ECO:0000256" key="7">
    <source>
        <dbReference type="ARBA" id="ARBA00022475"/>
    </source>
</evidence>
<comment type="function">
    <text evidence="14 19">Joins adenosylcobinamide-GDP and alpha-ribazole to generate adenosylcobalamin (Ado-cobalamin). Also synthesizes adenosylcobalamin 5'-phosphate from adenosylcobinamide-GDP and alpha-ribazole 5'-phosphate.</text>
</comment>
<evidence type="ECO:0000313" key="21">
    <source>
        <dbReference type="Proteomes" id="UP000610558"/>
    </source>
</evidence>
<organism evidence="20 21">
    <name type="scientific">Spongiibacter pelagi</name>
    <dbReference type="NCBI Taxonomy" id="2760804"/>
    <lineage>
        <taxon>Bacteria</taxon>
        <taxon>Pseudomonadati</taxon>
        <taxon>Pseudomonadota</taxon>
        <taxon>Gammaproteobacteria</taxon>
        <taxon>Cellvibrionales</taxon>
        <taxon>Spongiibacteraceae</taxon>
        <taxon>Spongiibacter</taxon>
    </lineage>
</organism>
<evidence type="ECO:0000256" key="9">
    <source>
        <dbReference type="ARBA" id="ARBA00022679"/>
    </source>
</evidence>
<evidence type="ECO:0000256" key="6">
    <source>
        <dbReference type="ARBA" id="ARBA00015850"/>
    </source>
</evidence>
<evidence type="ECO:0000313" key="20">
    <source>
        <dbReference type="EMBL" id="MBD2857686.1"/>
    </source>
</evidence>
<keyword evidence="9 19" id="KW-0808">Transferase</keyword>
<keyword evidence="12 19" id="KW-1133">Transmembrane helix</keyword>
<evidence type="ECO:0000256" key="2">
    <source>
        <dbReference type="ARBA" id="ARBA00004651"/>
    </source>
</evidence>
<dbReference type="GO" id="GO:0051073">
    <property type="term" value="F:adenosylcobinamide-GDP ribazoletransferase activity"/>
    <property type="evidence" value="ECO:0007669"/>
    <property type="project" value="UniProtKB-UniRule"/>
</dbReference>
<reference evidence="20" key="1">
    <citation type="submission" date="2020-09" db="EMBL/GenBank/DDBJ databases">
        <authorList>
            <person name="Yoon J.-W."/>
        </authorList>
    </citation>
    <scope>NUCLEOTIDE SEQUENCE</scope>
    <source>
        <strain evidence="20">KMU-158</strain>
    </source>
</reference>
<keyword evidence="11 19" id="KW-0460">Magnesium</keyword>
<feature type="transmembrane region" description="Helical" evidence="19">
    <location>
        <begin position="131"/>
        <end position="155"/>
    </location>
</feature>
<comment type="catalytic activity">
    <reaction evidence="18 19">
        <text>alpha-ribazole 5'-phosphate + adenosylcob(III)inamide-GDP = adenosylcob(III)alamin 5'-phosphate + GMP + H(+)</text>
        <dbReference type="Rhea" id="RHEA:23560"/>
        <dbReference type="ChEBI" id="CHEBI:15378"/>
        <dbReference type="ChEBI" id="CHEBI:57918"/>
        <dbReference type="ChEBI" id="CHEBI:58115"/>
        <dbReference type="ChEBI" id="CHEBI:60487"/>
        <dbReference type="ChEBI" id="CHEBI:60493"/>
        <dbReference type="EC" id="2.7.8.26"/>
    </reaction>
</comment>
<evidence type="ECO:0000256" key="14">
    <source>
        <dbReference type="ARBA" id="ARBA00025228"/>
    </source>
</evidence>
<evidence type="ECO:0000256" key="11">
    <source>
        <dbReference type="ARBA" id="ARBA00022842"/>
    </source>
</evidence>
<comment type="pathway">
    <text evidence="3 19">Cofactor biosynthesis; adenosylcobalamin biosynthesis; adenosylcobalamin from cob(II)yrinate a,c-diamide: step 7/7.</text>
</comment>
<evidence type="ECO:0000256" key="12">
    <source>
        <dbReference type="ARBA" id="ARBA00022989"/>
    </source>
</evidence>
<keyword evidence="13 19" id="KW-0472">Membrane</keyword>